<dbReference type="PROSITE" id="PS51715">
    <property type="entry name" value="G_GB1_RHD3"/>
    <property type="match status" value="1"/>
</dbReference>
<dbReference type="Pfam" id="PF02841">
    <property type="entry name" value="GBP_C"/>
    <property type="match status" value="1"/>
</dbReference>
<protein>
    <recommendedName>
        <fullName evidence="7">GB1/RHD3-type G domain-containing protein</fullName>
    </recommendedName>
</protein>
<dbReference type="OrthoDB" id="312156at2759"/>
<evidence type="ECO:0000259" key="7">
    <source>
        <dbReference type="PROSITE" id="PS51715"/>
    </source>
</evidence>
<dbReference type="Gene3D" id="1.20.1000.10">
    <property type="entry name" value="Guanylate-binding protein, C-terminal domain"/>
    <property type="match status" value="1"/>
</dbReference>
<feature type="coiled-coil region" evidence="5">
    <location>
        <begin position="1060"/>
        <end position="1147"/>
    </location>
</feature>
<dbReference type="Gene3D" id="3.40.50.300">
    <property type="entry name" value="P-loop containing nucleotide triphosphate hydrolases"/>
    <property type="match status" value="1"/>
</dbReference>
<keyword evidence="9" id="KW-1185">Reference proteome</keyword>
<evidence type="ECO:0000256" key="5">
    <source>
        <dbReference type="SAM" id="Coils"/>
    </source>
</evidence>
<evidence type="ECO:0000256" key="4">
    <source>
        <dbReference type="PROSITE-ProRule" id="PRU01052"/>
    </source>
</evidence>
<organism evidence="8 9">
    <name type="scientific">Stentor coeruleus</name>
    <dbReference type="NCBI Taxonomy" id="5963"/>
    <lineage>
        <taxon>Eukaryota</taxon>
        <taxon>Sar</taxon>
        <taxon>Alveolata</taxon>
        <taxon>Ciliophora</taxon>
        <taxon>Postciliodesmatophora</taxon>
        <taxon>Heterotrichea</taxon>
        <taxon>Heterotrichida</taxon>
        <taxon>Stentoridae</taxon>
        <taxon>Stentor</taxon>
    </lineage>
</organism>
<dbReference type="Proteomes" id="UP000187209">
    <property type="component" value="Unassembled WGS sequence"/>
</dbReference>
<feature type="coiled-coil region" evidence="5">
    <location>
        <begin position="643"/>
        <end position="925"/>
    </location>
</feature>
<dbReference type="CDD" id="cd01851">
    <property type="entry name" value="GBP"/>
    <property type="match status" value="1"/>
</dbReference>
<feature type="compositionally biased region" description="Basic and acidic residues" evidence="6">
    <location>
        <begin position="1611"/>
        <end position="1626"/>
    </location>
</feature>
<feature type="coiled-coil region" evidence="5">
    <location>
        <begin position="1199"/>
        <end position="1308"/>
    </location>
</feature>
<keyword evidence="2" id="KW-0378">Hydrolase</keyword>
<dbReference type="EMBL" id="MPUH01000452">
    <property type="protein sequence ID" value="OMJ79820.1"/>
    <property type="molecule type" value="Genomic_DNA"/>
</dbReference>
<dbReference type="SUPFAM" id="SSF48340">
    <property type="entry name" value="Interferon-induced guanylate-binding protein 1 (GBP1), C-terminal domain"/>
    <property type="match status" value="1"/>
</dbReference>
<feature type="region of interest" description="Disordered" evidence="6">
    <location>
        <begin position="1604"/>
        <end position="1626"/>
    </location>
</feature>
<evidence type="ECO:0000256" key="2">
    <source>
        <dbReference type="ARBA" id="ARBA00022801"/>
    </source>
</evidence>
<feature type="domain" description="GB1/RHD3-type G" evidence="7">
    <location>
        <begin position="46"/>
        <end position="288"/>
    </location>
</feature>
<evidence type="ECO:0000256" key="3">
    <source>
        <dbReference type="ARBA" id="ARBA00023134"/>
    </source>
</evidence>
<comment type="similarity">
    <text evidence="4">Belongs to the TRAFAC class dynamin-like GTPase superfamily. GB1/RHD3 GTPase family.</text>
</comment>
<reference evidence="8 9" key="1">
    <citation type="submission" date="2016-11" db="EMBL/GenBank/DDBJ databases">
        <title>The macronuclear genome of Stentor coeruleus: a giant cell with tiny introns.</title>
        <authorList>
            <person name="Slabodnick M."/>
            <person name="Ruby J.G."/>
            <person name="Reiff S.B."/>
            <person name="Swart E.C."/>
            <person name="Gosai S."/>
            <person name="Prabakaran S."/>
            <person name="Witkowska E."/>
            <person name="Larue G.E."/>
            <person name="Fisher S."/>
            <person name="Freeman R.M."/>
            <person name="Gunawardena J."/>
            <person name="Chu W."/>
            <person name="Stover N.A."/>
            <person name="Gregory B.D."/>
            <person name="Nowacki M."/>
            <person name="Derisi J."/>
            <person name="Roy S.W."/>
            <person name="Marshall W.F."/>
            <person name="Sood P."/>
        </authorList>
    </citation>
    <scope>NUCLEOTIDE SEQUENCE [LARGE SCALE GENOMIC DNA]</scope>
    <source>
        <strain evidence="8">WM001</strain>
    </source>
</reference>
<sequence>MADCESLESFTDYEFTDNALPLLSYNQNTKKYELAIEALAMLKTLKGKISVITVAGLYRTGKSYLLNQVLLGRKNGFGVGPSINPCTKGMWIWGRPLLGRTSSGEPCSILLIDTEGIGALDEDSTHDSRVFSLAVLFSSCFIYNSVGSIDESALQSMSLVLNLAKHITAKSENSTSEDLSQYFPSFLWVVRDFSLQLVDENGKILTSKEYLEKALLPQKGNSEVCEEKNRIRTMIKTFFKSRECFTLVRPTTDEMELQHLDQKDIETLRPEFIAQTRELRSLVMTGIKLKEINGKALDGGMFSDLIRSYVDAINSGAAPCIESTWSYLCKNQLAKLLQECEDQYEHDISESIGNNFPVPSSVLKEYHKQAKNLAVTNFKSKAIGDGIDEILTKLKEKMKEKYETIFLNNQDECKVLCTRFLIDNYSLIASKLKKNQLKSFQEFEKELKILKEYAKGHCPVMDTEILYEFLVESISSGGDFFIKNLMNELNLQKDLVKDTVTRIENDFKETKDGLVKERDELRLKLSASENEKIELSLREKSATEKLEELKSDKENIEKDSRNIIKTLKLEHNEKLEESMKKCWEYEEKIKELERKIFQAQSDSNQEFALLQQKAVYLEKALADYESREQKAVSELKSYKLDHNNIIKELCSKQEEQLANYQNRLIQESEKTNELEKFLCEKEVEFEQLKIKYEETETRLENTLNEFKDSEEFNKTRLEQREKFFKQEWEKSIEKYENDLQHMKNSLAQAETKLKDYDNNKLQITAVSSKETAILEQKIEFLNQELKDTKHSLEEEKKHQQNLLASMSTMNIESSKDDITEEIRKLQERHEEELKTREDSFTIIKSELQKEIVYYKELVEELEIQNKVSQSHKTEKEQELSDEVDLLKGEKLRLLEKIKGLNLEYSKFVEETENKAKAKAKELEERAEHLISYYTRENSEIKTKHEEVIVQLKKYCEEDKARNEARVKEERDRAEKKYQLMCEEYERKIQEEQDHYESEMSSLQQELRELHERSTQEIQHLRHKSDFDSQKIETLEKYLSSTKDQISSIQAAQAQALDTHLQAFNCERNNLLDKIEKLASDNASKERTNANLAFRLEQVQAKSNTKEKELDEIKEQYNKERGLLIERLETAKQANNKLADEISQKKSDFKREIALANQHIEFQCKKIADLEKSLQENSSKYSDSFKIWRNESGIEFNETIEKLSSDKEQAEKKLEDNKKKLKDLEIKYSKQAAMMEKEKTLLTEKVTILESKKSDTEKRLQEEINDLKSQIMCSKDFDSLGRSVYLVENEKLKEKNNELEKAYAETSSFYERDKILWENKFTFLIQQRDQARNDLVDSQQKFDLALERLQKRGNLDRDKVGNATANLISSVEARYSAQIKEIHEKYTSTISELSQKNKALERELRSIKEDYEMEKRTRNSDSGSHGKKMQDLLNNEKKLIREIEECKASKDQKIKEIMEIFRTEKDNFKGKMHEYEQKIKELEHNKSQLFLEHEKERAKWALERDYLISQKNESQDIVDNLEKKKEALMKENEKLKANRGRMSSSRIDSASSVNKSYMTGIYANNVSFEEVTKEIKTNTCTSPGNTTNDFSLIPLRFKNHEGPKAFAGYHGELTRKPRRIHDENSRS</sequence>
<keyword evidence="5" id="KW-0175">Coiled coil</keyword>
<gene>
    <name evidence="8" type="ORF">SteCoe_20069</name>
</gene>
<keyword evidence="3" id="KW-0342">GTP-binding</keyword>
<dbReference type="InterPro" id="IPR027417">
    <property type="entry name" value="P-loop_NTPase"/>
</dbReference>
<dbReference type="SUPFAM" id="SSF52540">
    <property type="entry name" value="P-loop containing nucleoside triphosphate hydrolases"/>
    <property type="match status" value="1"/>
</dbReference>
<name>A0A1R2BST8_9CILI</name>
<dbReference type="GO" id="GO:0005525">
    <property type="term" value="F:GTP binding"/>
    <property type="evidence" value="ECO:0007669"/>
    <property type="project" value="UniProtKB-KW"/>
</dbReference>
<feature type="coiled-coil region" evidence="5">
    <location>
        <begin position="956"/>
        <end position="1023"/>
    </location>
</feature>
<evidence type="ECO:0000313" key="9">
    <source>
        <dbReference type="Proteomes" id="UP000187209"/>
    </source>
</evidence>
<comment type="caution">
    <text evidence="8">The sequence shown here is derived from an EMBL/GenBank/DDBJ whole genome shotgun (WGS) entry which is preliminary data.</text>
</comment>
<proteinExistence type="inferred from homology"/>
<evidence type="ECO:0000313" key="8">
    <source>
        <dbReference type="EMBL" id="OMJ79820.1"/>
    </source>
</evidence>
<dbReference type="InterPro" id="IPR003191">
    <property type="entry name" value="Guanylate-bd/ATL_C"/>
</dbReference>
<dbReference type="InterPro" id="IPR036543">
    <property type="entry name" value="Guanylate-bd_C_sf"/>
</dbReference>
<dbReference type="GO" id="GO:0003924">
    <property type="term" value="F:GTPase activity"/>
    <property type="evidence" value="ECO:0007669"/>
    <property type="project" value="InterPro"/>
</dbReference>
<evidence type="ECO:0000256" key="1">
    <source>
        <dbReference type="ARBA" id="ARBA00022741"/>
    </source>
</evidence>
<dbReference type="InterPro" id="IPR015894">
    <property type="entry name" value="Guanylate-bd_N"/>
</dbReference>
<dbReference type="InterPro" id="IPR030386">
    <property type="entry name" value="G_GB1_RHD3_dom"/>
</dbReference>
<dbReference type="PANTHER" id="PTHR10751">
    <property type="entry name" value="GUANYLATE BINDING PROTEIN"/>
    <property type="match status" value="1"/>
</dbReference>
<feature type="coiled-coil region" evidence="5">
    <location>
        <begin position="486"/>
        <end position="602"/>
    </location>
</feature>
<keyword evidence="1" id="KW-0547">Nucleotide-binding</keyword>
<dbReference type="FunFam" id="3.40.50.300:FF:001470">
    <property type="entry name" value="Interferon-induced guanylate-binding protein 1"/>
    <property type="match status" value="1"/>
</dbReference>
<accession>A0A1R2BST8</accession>
<evidence type="ECO:0000256" key="6">
    <source>
        <dbReference type="SAM" id="MobiDB-lite"/>
    </source>
</evidence>
<feature type="coiled-coil region" evidence="5">
    <location>
        <begin position="1382"/>
        <end position="1537"/>
    </location>
</feature>
<dbReference type="Pfam" id="PF02263">
    <property type="entry name" value="GBP"/>
    <property type="match status" value="1"/>
</dbReference>